<evidence type="ECO:0000313" key="3">
    <source>
        <dbReference type="Proteomes" id="UP001158986"/>
    </source>
</evidence>
<evidence type="ECO:0000256" key="1">
    <source>
        <dbReference type="SAM" id="MobiDB-lite"/>
    </source>
</evidence>
<dbReference type="EMBL" id="CAKLCB010000207">
    <property type="protein sequence ID" value="CAH0516783.1"/>
    <property type="molecule type" value="Genomic_DNA"/>
</dbReference>
<feature type="region of interest" description="Disordered" evidence="1">
    <location>
        <begin position="23"/>
        <end position="51"/>
    </location>
</feature>
<sequence>MTIEVLKDIRALAAEKMQLLNLAPAPSKHSKRDSGHLKSSSASSSGRGNAFAPGRCVPLVVYVVPAPDEVAWLDQDTRIWTFALNDGILLQGIRDMFINLFRS</sequence>
<keyword evidence="3" id="KW-1185">Reference proteome</keyword>
<dbReference type="Proteomes" id="UP001158986">
    <property type="component" value="Unassembled WGS sequence"/>
</dbReference>
<organism evidence="2 3">
    <name type="scientific">Peronospora belbahrii</name>
    <dbReference type="NCBI Taxonomy" id="622444"/>
    <lineage>
        <taxon>Eukaryota</taxon>
        <taxon>Sar</taxon>
        <taxon>Stramenopiles</taxon>
        <taxon>Oomycota</taxon>
        <taxon>Peronosporomycetes</taxon>
        <taxon>Peronosporales</taxon>
        <taxon>Peronosporaceae</taxon>
        <taxon>Peronospora</taxon>
    </lineage>
</organism>
<reference evidence="2 3" key="1">
    <citation type="submission" date="2021-11" db="EMBL/GenBank/DDBJ databases">
        <authorList>
            <person name="Islam A."/>
            <person name="Islam S."/>
            <person name="Flora M.S."/>
            <person name="Rahman M."/>
            <person name="Ziaur R.M."/>
            <person name="Epstein J.H."/>
            <person name="Hassan M."/>
            <person name="Klassen M."/>
            <person name="Woodard K."/>
            <person name="Webb A."/>
            <person name="Webby R.J."/>
            <person name="El Zowalaty M.E."/>
        </authorList>
    </citation>
    <scope>NUCLEOTIDE SEQUENCE [LARGE SCALE GENOMIC DNA]</scope>
    <source>
        <strain evidence="2">Pbs1</strain>
    </source>
</reference>
<gene>
    <name evidence="2" type="ORF">PBS001_LOCUS3424</name>
</gene>
<name>A0ABN8CW62_9STRA</name>
<comment type="caution">
    <text evidence="2">The sequence shown here is derived from an EMBL/GenBank/DDBJ whole genome shotgun (WGS) entry which is preliminary data.</text>
</comment>
<protein>
    <submittedName>
        <fullName evidence="2">Uncharacterized protein</fullName>
    </submittedName>
</protein>
<proteinExistence type="predicted"/>
<evidence type="ECO:0000313" key="2">
    <source>
        <dbReference type="EMBL" id="CAH0516783.1"/>
    </source>
</evidence>
<accession>A0ABN8CW62</accession>